<proteinExistence type="inferred from homology"/>
<dbReference type="OrthoDB" id="1708588at2759"/>
<evidence type="ECO:0000256" key="3">
    <source>
        <dbReference type="SAM" id="MobiDB-lite"/>
    </source>
</evidence>
<gene>
    <name evidence="4" type="ORF">MELIAE_LOCUS1725</name>
</gene>
<dbReference type="Proteomes" id="UP001154078">
    <property type="component" value="Chromosome 1"/>
</dbReference>
<dbReference type="AlphaFoldDB" id="A0A9P0FC45"/>
<dbReference type="FunFam" id="3.80.10.10:FF:000168">
    <property type="entry name" value="Distal membrane arm assembly complex 2"/>
    <property type="match status" value="1"/>
</dbReference>
<name>A0A9P0FC45_BRAAE</name>
<evidence type="ECO:0000313" key="5">
    <source>
        <dbReference type="Proteomes" id="UP001154078"/>
    </source>
</evidence>
<feature type="region of interest" description="Disordered" evidence="3">
    <location>
        <begin position="25"/>
        <end position="44"/>
    </location>
</feature>
<organism evidence="4 5">
    <name type="scientific">Brassicogethes aeneus</name>
    <name type="common">Rape pollen beetle</name>
    <name type="synonym">Meligethes aeneus</name>
    <dbReference type="NCBI Taxonomy" id="1431903"/>
    <lineage>
        <taxon>Eukaryota</taxon>
        <taxon>Metazoa</taxon>
        <taxon>Ecdysozoa</taxon>
        <taxon>Arthropoda</taxon>
        <taxon>Hexapoda</taxon>
        <taxon>Insecta</taxon>
        <taxon>Pterygota</taxon>
        <taxon>Neoptera</taxon>
        <taxon>Endopterygota</taxon>
        <taxon>Coleoptera</taxon>
        <taxon>Polyphaga</taxon>
        <taxon>Cucujiformia</taxon>
        <taxon>Nitidulidae</taxon>
        <taxon>Meligethinae</taxon>
        <taxon>Brassicogethes</taxon>
    </lineage>
</organism>
<dbReference type="Gene3D" id="3.80.10.10">
    <property type="entry name" value="Ribonuclease Inhibitor"/>
    <property type="match status" value="1"/>
</dbReference>
<evidence type="ECO:0000256" key="2">
    <source>
        <dbReference type="ARBA" id="ARBA00076566"/>
    </source>
</evidence>
<reference evidence="4" key="1">
    <citation type="submission" date="2021-12" db="EMBL/GenBank/DDBJ databases">
        <authorList>
            <person name="King R."/>
        </authorList>
    </citation>
    <scope>NUCLEOTIDE SEQUENCE</scope>
</reference>
<protein>
    <recommendedName>
        <fullName evidence="2">ATP synthase subunit s-like protein</fullName>
    </recommendedName>
</protein>
<dbReference type="SUPFAM" id="SSF52047">
    <property type="entry name" value="RNI-like"/>
    <property type="match status" value="1"/>
</dbReference>
<sequence>MLSTLKPAQLLRNLVNQCRLCSTKAPDSNLPANSKPKEVKTKKYDQKDISASDMQWRREWHENHGTNYNMLRTFYTEDNKRSWLQIMQTKIDLSPAKIKNWWAEKKEVEQKYLQSYLPERNQRLGNELAAAHFLVFRGGAVKFHGQDKWIKGDSEILPNKYDSTLILQGIDCSDMPIHYEGLVNLRALKNVEWLSLRYCDNVDDWFLDTISNIFSDSLLYLDLRDCKNITERGLGALYKMRNLKILYIDDLLKATSYEMTCLLLQEVNPMLDIKSDKVTFDLK</sequence>
<accession>A0A9P0FC45</accession>
<evidence type="ECO:0000313" key="4">
    <source>
        <dbReference type="EMBL" id="CAH0547806.1"/>
    </source>
</evidence>
<feature type="compositionally biased region" description="Basic and acidic residues" evidence="3">
    <location>
        <begin position="35"/>
        <end position="44"/>
    </location>
</feature>
<dbReference type="InterPro" id="IPR032675">
    <property type="entry name" value="LRR_dom_sf"/>
</dbReference>
<keyword evidence="5" id="KW-1185">Reference proteome</keyword>
<evidence type="ECO:0000256" key="1">
    <source>
        <dbReference type="ARBA" id="ARBA00006901"/>
    </source>
</evidence>
<dbReference type="EMBL" id="OV121132">
    <property type="protein sequence ID" value="CAH0547806.1"/>
    <property type="molecule type" value="Genomic_DNA"/>
</dbReference>
<comment type="similarity">
    <text evidence="1">Belongs to the ATP synthase subunit s family.</text>
</comment>